<feature type="domain" description="Pyrroline-5-carboxylate reductase catalytic N-terminal" evidence="2">
    <location>
        <begin position="2"/>
        <end position="84"/>
    </location>
</feature>
<dbReference type="InterPro" id="IPR036291">
    <property type="entry name" value="NAD(P)-bd_dom_sf"/>
</dbReference>
<dbReference type="SUPFAM" id="SSF51735">
    <property type="entry name" value="NAD(P)-binding Rossmann-fold domains"/>
    <property type="match status" value="1"/>
</dbReference>
<organism evidence="3 4">
    <name type="scientific">Streptomyces smaragdinus</name>
    <dbReference type="NCBI Taxonomy" id="2585196"/>
    <lineage>
        <taxon>Bacteria</taxon>
        <taxon>Bacillati</taxon>
        <taxon>Actinomycetota</taxon>
        <taxon>Actinomycetes</taxon>
        <taxon>Kitasatosporales</taxon>
        <taxon>Streptomycetaceae</taxon>
        <taxon>Streptomyces</taxon>
    </lineage>
</organism>
<dbReference type="InterPro" id="IPR028939">
    <property type="entry name" value="P5C_Rdtase_cat_N"/>
</dbReference>
<dbReference type="OrthoDB" id="5738121at2"/>
<dbReference type="AlphaFoldDB" id="A0A7K0CCC1"/>
<dbReference type="GO" id="GO:0016491">
    <property type="term" value="F:oxidoreductase activity"/>
    <property type="evidence" value="ECO:0007669"/>
    <property type="project" value="UniProtKB-KW"/>
</dbReference>
<dbReference type="Gene3D" id="3.40.50.720">
    <property type="entry name" value="NAD(P)-binding Rossmann-like Domain"/>
    <property type="match status" value="1"/>
</dbReference>
<evidence type="ECO:0000259" key="2">
    <source>
        <dbReference type="Pfam" id="PF03807"/>
    </source>
</evidence>
<evidence type="ECO:0000313" key="3">
    <source>
        <dbReference type="EMBL" id="MQY11088.1"/>
    </source>
</evidence>
<gene>
    <name evidence="3" type="ORF">SRB5_12020</name>
</gene>
<dbReference type="Proteomes" id="UP000466345">
    <property type="component" value="Unassembled WGS sequence"/>
</dbReference>
<reference evidence="3 4" key="1">
    <citation type="submission" date="2019-10" db="EMBL/GenBank/DDBJ databases">
        <title>Streptomyces smaragdinus sp. nov. and Streptomyces fabii sp. nov., isolated from the gut of fungus growing-termite Macrotermes natalensis.</title>
        <authorList>
            <person name="Schwitalla J."/>
            <person name="Benndorf R."/>
            <person name="Martin K."/>
            <person name="De Beer W."/>
            <person name="Kaster A.-K."/>
            <person name="Vollmers J."/>
            <person name="Poulsen M."/>
            <person name="Beemelmanns C."/>
        </authorList>
    </citation>
    <scope>NUCLEOTIDE SEQUENCE [LARGE SCALE GENOMIC DNA]</scope>
    <source>
        <strain evidence="3 4">RB5</strain>
    </source>
</reference>
<keyword evidence="1" id="KW-0560">Oxidoreductase</keyword>
<protein>
    <recommendedName>
        <fullName evidence="2">Pyrroline-5-carboxylate reductase catalytic N-terminal domain-containing protein</fullName>
    </recommendedName>
</protein>
<dbReference type="Pfam" id="PF03807">
    <property type="entry name" value="F420_oxidored"/>
    <property type="match status" value="1"/>
</dbReference>
<sequence length="199" mass="21052">MKIGILGAGRMGRGLAELLGKAGHEVVVGSRMPGRSSFPAVSLNHAITRSEVVFIALPHTAIEPNAELLATVTPDTVVVDLANGVRVEDGRIRSVLERPHGRWVADLLPQARVVRAFTHVPDELLVSRAVRQPNTWAIAVAADDAGALAIVSELVRSAGYVPVPVGDLNHSAVLDPGGPLFPNMYLPGDMCDLLDRQGA</sequence>
<accession>A0A7K0CCC1</accession>
<proteinExistence type="predicted"/>
<dbReference type="PANTHER" id="PTHR14239:SF10">
    <property type="entry name" value="REDUCTASE"/>
    <property type="match status" value="1"/>
</dbReference>
<dbReference type="RefSeq" id="WP_153450343.1">
    <property type="nucleotide sequence ID" value="NZ_WEGJ01000002.1"/>
</dbReference>
<dbReference type="InterPro" id="IPR051267">
    <property type="entry name" value="STEAP_metalloreductase"/>
</dbReference>
<comment type="caution">
    <text evidence="3">The sequence shown here is derived from an EMBL/GenBank/DDBJ whole genome shotgun (WGS) entry which is preliminary data.</text>
</comment>
<dbReference type="EMBL" id="WEGJ01000002">
    <property type="protein sequence ID" value="MQY11088.1"/>
    <property type="molecule type" value="Genomic_DNA"/>
</dbReference>
<dbReference type="PANTHER" id="PTHR14239">
    <property type="entry name" value="DUDULIN-RELATED"/>
    <property type="match status" value="1"/>
</dbReference>
<evidence type="ECO:0000313" key="4">
    <source>
        <dbReference type="Proteomes" id="UP000466345"/>
    </source>
</evidence>
<evidence type="ECO:0000256" key="1">
    <source>
        <dbReference type="ARBA" id="ARBA00023002"/>
    </source>
</evidence>
<keyword evidence="4" id="KW-1185">Reference proteome</keyword>
<name>A0A7K0CCC1_9ACTN</name>